<accession>A0A0K0NL35</accession>
<dbReference type="GeneID" id="26516956"/>
<name>A0A0K0NL35_9CAUD</name>
<dbReference type="Proteomes" id="UP000204451">
    <property type="component" value="Segment"/>
</dbReference>
<sequence length="79" mass="9061">MKVESQLRSAKKNGWDIQECGPFHYIEFRTPLEQEISTRLVLIGRAGWFCSECGKRVTVGNFSNHIWKAHGGYVPSKLH</sequence>
<organism evidence="1 2">
    <name type="scientific">Gordonia phage GMA3</name>
    <dbReference type="NCBI Taxonomy" id="1647284"/>
    <lineage>
        <taxon>Viruses</taxon>
        <taxon>Duplodnaviria</taxon>
        <taxon>Heunggongvirae</taxon>
        <taxon>Uroviricota</taxon>
        <taxon>Caudoviricetes</taxon>
        <taxon>Gamtrevirus</taxon>
        <taxon>Gamtrevirus GMA3</taxon>
    </lineage>
</organism>
<keyword evidence="2" id="KW-1185">Reference proteome</keyword>
<evidence type="ECO:0000313" key="2">
    <source>
        <dbReference type="Proteomes" id="UP000204451"/>
    </source>
</evidence>
<evidence type="ECO:0000313" key="1">
    <source>
        <dbReference type="EMBL" id="AKL88262.1"/>
    </source>
</evidence>
<proteinExistence type="predicted"/>
<dbReference type="EMBL" id="KR063279">
    <property type="protein sequence ID" value="AKL88262.1"/>
    <property type="molecule type" value="Genomic_DNA"/>
</dbReference>
<reference evidence="1 2" key="1">
    <citation type="journal article" date="2015" name="PLoS ONE">
        <title>Lysis to Kill: Evaluation of the Lytic Abilities, and Genomics of Nine Bacteriophages Infective for Gordonia spp. and Their Potential Use in Activated Sludge Foam Biocontrol.</title>
        <authorList>
            <person name="Dyson Z.A."/>
            <person name="Tucci J."/>
            <person name="Seviour R.J."/>
            <person name="Petrovski S."/>
        </authorList>
    </citation>
    <scope>NUCLEOTIDE SEQUENCE [LARGE SCALE GENOMIC DNA]</scope>
</reference>
<evidence type="ECO:0008006" key="3">
    <source>
        <dbReference type="Google" id="ProtNLM"/>
    </source>
</evidence>
<dbReference type="KEGG" id="vg:26516956"/>
<dbReference type="RefSeq" id="YP_009188653.1">
    <property type="nucleotide sequence ID" value="NC_028668.1"/>
</dbReference>
<dbReference type="OrthoDB" id="29225at10239"/>
<protein>
    <recommendedName>
        <fullName evidence="3">C2H2-type domain-containing protein</fullName>
    </recommendedName>
</protein>
<gene>
    <name evidence="1" type="ORF">GMA3_85</name>
</gene>